<evidence type="ECO:0000256" key="7">
    <source>
        <dbReference type="SAM" id="Phobius"/>
    </source>
</evidence>
<dbReference type="EMBL" id="JAKUCV010002707">
    <property type="protein sequence ID" value="KAJ4841729.1"/>
    <property type="molecule type" value="Genomic_DNA"/>
</dbReference>
<keyword evidence="6 7" id="KW-0472">Membrane</keyword>
<keyword evidence="4 7" id="KW-1133">Transmembrane helix</keyword>
<comment type="subcellular location">
    <subcellularLocation>
        <location evidence="1">Membrane</location>
        <topology evidence="1">Multi-pass membrane protein</topology>
    </subcellularLocation>
</comment>
<protein>
    <recommendedName>
        <fullName evidence="8">PGG domain-containing protein</fullName>
    </recommendedName>
</protein>
<evidence type="ECO:0000259" key="8">
    <source>
        <dbReference type="Pfam" id="PF13962"/>
    </source>
</evidence>
<evidence type="ECO:0000313" key="10">
    <source>
        <dbReference type="Proteomes" id="UP001141552"/>
    </source>
</evidence>
<keyword evidence="2 7" id="KW-0812">Transmembrane</keyword>
<evidence type="ECO:0000256" key="3">
    <source>
        <dbReference type="ARBA" id="ARBA00022737"/>
    </source>
</evidence>
<keyword evidence="10" id="KW-1185">Reference proteome</keyword>
<evidence type="ECO:0000256" key="4">
    <source>
        <dbReference type="ARBA" id="ARBA00022989"/>
    </source>
</evidence>
<evidence type="ECO:0000256" key="2">
    <source>
        <dbReference type="ARBA" id="ARBA00022692"/>
    </source>
</evidence>
<feature type="transmembrane region" description="Helical" evidence="7">
    <location>
        <begin position="36"/>
        <end position="53"/>
    </location>
</feature>
<dbReference type="Proteomes" id="UP001141552">
    <property type="component" value="Unassembled WGS sequence"/>
</dbReference>
<accession>A0A9Q0G1B6</accession>
<dbReference type="InterPro" id="IPR026961">
    <property type="entry name" value="PGG_dom"/>
</dbReference>
<name>A0A9Q0G1B6_9ROSI</name>
<feature type="domain" description="PGG" evidence="8">
    <location>
        <begin position="31"/>
        <end position="108"/>
    </location>
</feature>
<evidence type="ECO:0000313" key="9">
    <source>
        <dbReference type="EMBL" id="KAJ4841729.1"/>
    </source>
</evidence>
<keyword evidence="3" id="KW-0677">Repeat</keyword>
<sequence length="129" mass="14150">METEREPIIPEDPSKNFYKYYRFKLGRDTPSDARNTILVVAVLIVALTFQAAVNPPGGVWQDTEQKGNITKVAGKAVLGSAKSSYITFVFANTLAFSSASQAILYLVLDCPFQTEILIAIYATNFSYGA</sequence>
<keyword evidence="5" id="KW-0040">ANK repeat</keyword>
<evidence type="ECO:0000256" key="5">
    <source>
        <dbReference type="ARBA" id="ARBA00023043"/>
    </source>
</evidence>
<dbReference type="OrthoDB" id="681126at2759"/>
<dbReference type="PANTHER" id="PTHR24186:SF56">
    <property type="entry name" value="PGG DOMAIN-CONTAINING PROTEIN"/>
    <property type="match status" value="1"/>
</dbReference>
<evidence type="ECO:0000256" key="6">
    <source>
        <dbReference type="ARBA" id="ARBA00023136"/>
    </source>
</evidence>
<reference evidence="9" key="2">
    <citation type="journal article" date="2023" name="Plants (Basel)">
        <title>Annotation of the Turnera subulata (Passifloraceae) Draft Genome Reveals the S-Locus Evolved after the Divergence of Turneroideae from Passifloroideae in a Stepwise Manner.</title>
        <authorList>
            <person name="Henning P.M."/>
            <person name="Roalson E.H."/>
            <person name="Mir W."/>
            <person name="McCubbin A.G."/>
            <person name="Shore J.S."/>
        </authorList>
    </citation>
    <scope>NUCLEOTIDE SEQUENCE</scope>
    <source>
        <strain evidence="9">F60SS</strain>
    </source>
</reference>
<feature type="transmembrane region" description="Helical" evidence="7">
    <location>
        <begin position="85"/>
        <end position="108"/>
    </location>
</feature>
<evidence type="ECO:0000256" key="1">
    <source>
        <dbReference type="ARBA" id="ARBA00004141"/>
    </source>
</evidence>
<dbReference type="GO" id="GO:0005886">
    <property type="term" value="C:plasma membrane"/>
    <property type="evidence" value="ECO:0007669"/>
    <property type="project" value="TreeGrafter"/>
</dbReference>
<dbReference type="AlphaFoldDB" id="A0A9Q0G1B6"/>
<organism evidence="9 10">
    <name type="scientific">Turnera subulata</name>
    <dbReference type="NCBI Taxonomy" id="218843"/>
    <lineage>
        <taxon>Eukaryota</taxon>
        <taxon>Viridiplantae</taxon>
        <taxon>Streptophyta</taxon>
        <taxon>Embryophyta</taxon>
        <taxon>Tracheophyta</taxon>
        <taxon>Spermatophyta</taxon>
        <taxon>Magnoliopsida</taxon>
        <taxon>eudicotyledons</taxon>
        <taxon>Gunneridae</taxon>
        <taxon>Pentapetalae</taxon>
        <taxon>rosids</taxon>
        <taxon>fabids</taxon>
        <taxon>Malpighiales</taxon>
        <taxon>Passifloraceae</taxon>
        <taxon>Turnera</taxon>
    </lineage>
</organism>
<reference evidence="9" key="1">
    <citation type="submission" date="2022-02" db="EMBL/GenBank/DDBJ databases">
        <authorList>
            <person name="Henning P.M."/>
            <person name="McCubbin A.G."/>
            <person name="Shore J.S."/>
        </authorList>
    </citation>
    <scope>NUCLEOTIDE SEQUENCE</scope>
    <source>
        <strain evidence="9">F60SS</strain>
        <tissue evidence="9">Leaves</tissue>
    </source>
</reference>
<proteinExistence type="predicted"/>
<dbReference type="Pfam" id="PF13962">
    <property type="entry name" value="PGG"/>
    <property type="match status" value="1"/>
</dbReference>
<comment type="caution">
    <text evidence="9">The sequence shown here is derived from an EMBL/GenBank/DDBJ whole genome shotgun (WGS) entry which is preliminary data.</text>
</comment>
<dbReference type="PANTHER" id="PTHR24186">
    <property type="entry name" value="PROTEIN PHOSPHATASE 1 REGULATORY SUBUNIT"/>
    <property type="match status" value="1"/>
</dbReference>
<gene>
    <name evidence="9" type="ORF">Tsubulata_003014</name>
</gene>